<gene>
    <name evidence="15" type="ORF">O3M35_009465</name>
</gene>
<evidence type="ECO:0000256" key="5">
    <source>
        <dbReference type="ARBA" id="ARBA00022692"/>
    </source>
</evidence>
<keyword evidence="5 13" id="KW-0812">Transmembrane</keyword>
<dbReference type="InterPro" id="IPR000157">
    <property type="entry name" value="TIR_dom"/>
</dbReference>
<dbReference type="SUPFAM" id="SSF52058">
    <property type="entry name" value="L domain-like"/>
    <property type="match status" value="1"/>
</dbReference>
<keyword evidence="7" id="KW-0677">Repeat</keyword>
<keyword evidence="9 13" id="KW-1133">Transmembrane helix</keyword>
<evidence type="ECO:0000256" key="4">
    <source>
        <dbReference type="ARBA" id="ARBA00022614"/>
    </source>
</evidence>
<evidence type="ECO:0000256" key="10">
    <source>
        <dbReference type="ARBA" id="ARBA00023136"/>
    </source>
</evidence>
<dbReference type="InterPro" id="IPR035897">
    <property type="entry name" value="Toll_tir_struct_dom_sf"/>
</dbReference>
<accession>A0AAW1D3U1</accession>
<comment type="similarity">
    <text evidence="2">Belongs to the Toll-like receptor family.</text>
</comment>
<evidence type="ECO:0000313" key="15">
    <source>
        <dbReference type="EMBL" id="KAK9505396.1"/>
    </source>
</evidence>
<evidence type="ECO:0000256" key="9">
    <source>
        <dbReference type="ARBA" id="ARBA00022989"/>
    </source>
</evidence>
<proteinExistence type="inferred from homology"/>
<dbReference type="EMBL" id="JAPXFL010000006">
    <property type="protein sequence ID" value="KAK9505396.1"/>
    <property type="molecule type" value="Genomic_DNA"/>
</dbReference>
<dbReference type="GO" id="GO:0005886">
    <property type="term" value="C:plasma membrane"/>
    <property type="evidence" value="ECO:0007669"/>
    <property type="project" value="TreeGrafter"/>
</dbReference>
<sequence>MINLKYLTLRGNLLSELNPYWLPPLVNLVELDLAYNDLNEWNSRLLSNNTKLRVLSLFSNRIKYISVSMLEDFSALDYLDISENHLYCTCNTVNYISNYNLSLDNYSLNKTNAKCYRPKTMVRRKVALFIKEQIEGDKCIVTDMTSLVVFCILMAVCILCIGAVGAYYLRYHIRYWIFLFRQAIRFKSFNRKTAVNKYKYDAFVSYSHEDRSFVIRLVTMLETQPPYYKLCVFERDFSVGDIITESVLDCLSVSRRTILVISDSFARSTWCLWEMQLAQHKRLFFKDENNEPLIIVKLGDIMDKHMTPTLRYLIKTRIYLQWNPENKKQKIFWQKLRESLAPPKVQI</sequence>
<dbReference type="PANTHER" id="PTHR24365:SF530">
    <property type="entry name" value="MSTPROX-RELATED"/>
    <property type="match status" value="1"/>
</dbReference>
<dbReference type="Gene3D" id="3.40.50.10140">
    <property type="entry name" value="Toll/interleukin-1 receptor homology (TIR) domain"/>
    <property type="match status" value="1"/>
</dbReference>
<evidence type="ECO:0000256" key="11">
    <source>
        <dbReference type="ARBA" id="ARBA00023170"/>
    </source>
</evidence>
<dbReference type="PRINTS" id="PR01537">
    <property type="entry name" value="INTRLKN1R1F"/>
</dbReference>
<dbReference type="PROSITE" id="PS50104">
    <property type="entry name" value="TIR"/>
    <property type="match status" value="1"/>
</dbReference>
<keyword evidence="4" id="KW-0433">Leucine-rich repeat</keyword>
<dbReference type="Proteomes" id="UP001461498">
    <property type="component" value="Unassembled WGS sequence"/>
</dbReference>
<keyword evidence="12" id="KW-0325">Glycoprotein</keyword>
<dbReference type="GO" id="GO:0007165">
    <property type="term" value="P:signal transduction"/>
    <property type="evidence" value="ECO:0007669"/>
    <property type="project" value="InterPro"/>
</dbReference>
<evidence type="ECO:0000256" key="7">
    <source>
        <dbReference type="ARBA" id="ARBA00022737"/>
    </source>
</evidence>
<dbReference type="GO" id="GO:0045087">
    <property type="term" value="P:innate immune response"/>
    <property type="evidence" value="ECO:0007669"/>
    <property type="project" value="UniProtKB-KW"/>
</dbReference>
<comment type="caution">
    <text evidence="15">The sequence shown here is derived from an EMBL/GenBank/DDBJ whole genome shotgun (WGS) entry which is preliminary data.</text>
</comment>
<dbReference type="InterPro" id="IPR032675">
    <property type="entry name" value="LRR_dom_sf"/>
</dbReference>
<dbReference type="SMART" id="SM00369">
    <property type="entry name" value="LRR_TYP"/>
    <property type="match status" value="3"/>
</dbReference>
<name>A0AAW1D3U1_9HEMI</name>
<keyword evidence="11" id="KW-0675">Receptor</keyword>
<feature type="transmembrane region" description="Helical" evidence="13">
    <location>
        <begin position="147"/>
        <end position="169"/>
    </location>
</feature>
<dbReference type="PANTHER" id="PTHR24365">
    <property type="entry name" value="TOLL-LIKE RECEPTOR"/>
    <property type="match status" value="1"/>
</dbReference>
<dbReference type="AlphaFoldDB" id="A0AAW1D3U1"/>
<dbReference type="SUPFAM" id="SSF52200">
    <property type="entry name" value="Toll/Interleukin receptor TIR domain"/>
    <property type="match status" value="1"/>
</dbReference>
<dbReference type="GO" id="GO:0038023">
    <property type="term" value="F:signaling receptor activity"/>
    <property type="evidence" value="ECO:0007669"/>
    <property type="project" value="TreeGrafter"/>
</dbReference>
<feature type="domain" description="TIR" evidence="14">
    <location>
        <begin position="198"/>
        <end position="340"/>
    </location>
</feature>
<dbReference type="InterPro" id="IPR003591">
    <property type="entry name" value="Leu-rich_rpt_typical-subtyp"/>
</dbReference>
<keyword evidence="16" id="KW-1185">Reference proteome</keyword>
<dbReference type="SMART" id="SM00255">
    <property type="entry name" value="TIR"/>
    <property type="match status" value="1"/>
</dbReference>
<evidence type="ECO:0000256" key="12">
    <source>
        <dbReference type="ARBA" id="ARBA00023180"/>
    </source>
</evidence>
<dbReference type="Pfam" id="PF13855">
    <property type="entry name" value="LRR_8"/>
    <property type="match status" value="1"/>
</dbReference>
<evidence type="ECO:0000256" key="13">
    <source>
        <dbReference type="SAM" id="Phobius"/>
    </source>
</evidence>
<organism evidence="15 16">
    <name type="scientific">Rhynocoris fuscipes</name>
    <dbReference type="NCBI Taxonomy" id="488301"/>
    <lineage>
        <taxon>Eukaryota</taxon>
        <taxon>Metazoa</taxon>
        <taxon>Ecdysozoa</taxon>
        <taxon>Arthropoda</taxon>
        <taxon>Hexapoda</taxon>
        <taxon>Insecta</taxon>
        <taxon>Pterygota</taxon>
        <taxon>Neoptera</taxon>
        <taxon>Paraneoptera</taxon>
        <taxon>Hemiptera</taxon>
        <taxon>Heteroptera</taxon>
        <taxon>Panheteroptera</taxon>
        <taxon>Cimicomorpha</taxon>
        <taxon>Reduviidae</taxon>
        <taxon>Harpactorinae</taxon>
        <taxon>Harpactorini</taxon>
        <taxon>Rhynocoris</taxon>
    </lineage>
</organism>
<dbReference type="Pfam" id="PF01582">
    <property type="entry name" value="TIR"/>
    <property type="match status" value="1"/>
</dbReference>
<protein>
    <recommendedName>
        <fullName evidence="14">TIR domain-containing protein</fullName>
    </recommendedName>
</protein>
<dbReference type="InterPro" id="IPR001611">
    <property type="entry name" value="Leu-rich_rpt"/>
</dbReference>
<evidence type="ECO:0000256" key="6">
    <source>
        <dbReference type="ARBA" id="ARBA00022729"/>
    </source>
</evidence>
<dbReference type="FunFam" id="3.40.50.10140:FF:000001">
    <property type="entry name" value="Toll-like receptor 2"/>
    <property type="match status" value="1"/>
</dbReference>
<reference evidence="15 16" key="1">
    <citation type="submission" date="2022-12" db="EMBL/GenBank/DDBJ databases">
        <title>Chromosome-level genome assembly of true bugs.</title>
        <authorList>
            <person name="Ma L."/>
            <person name="Li H."/>
        </authorList>
    </citation>
    <scope>NUCLEOTIDE SEQUENCE [LARGE SCALE GENOMIC DNA]</scope>
    <source>
        <strain evidence="15">Lab_2022b</strain>
    </source>
</reference>
<evidence type="ECO:0000256" key="3">
    <source>
        <dbReference type="ARBA" id="ARBA00022588"/>
    </source>
</evidence>
<keyword evidence="10 13" id="KW-0472">Membrane</keyword>
<evidence type="ECO:0000256" key="8">
    <source>
        <dbReference type="ARBA" id="ARBA00022859"/>
    </source>
</evidence>
<evidence type="ECO:0000313" key="16">
    <source>
        <dbReference type="Proteomes" id="UP001461498"/>
    </source>
</evidence>
<keyword evidence="3" id="KW-0399">Innate immunity</keyword>
<evidence type="ECO:0000259" key="14">
    <source>
        <dbReference type="PROSITE" id="PS50104"/>
    </source>
</evidence>
<dbReference type="Gene3D" id="3.80.10.10">
    <property type="entry name" value="Ribonuclease Inhibitor"/>
    <property type="match status" value="1"/>
</dbReference>
<keyword evidence="6" id="KW-0732">Signal</keyword>
<keyword evidence="8" id="KW-0391">Immunity</keyword>
<evidence type="ECO:0000256" key="1">
    <source>
        <dbReference type="ARBA" id="ARBA00004479"/>
    </source>
</evidence>
<comment type="subcellular location">
    <subcellularLocation>
        <location evidence="1">Membrane</location>
        <topology evidence="1">Single-pass type I membrane protein</topology>
    </subcellularLocation>
</comment>
<evidence type="ECO:0000256" key="2">
    <source>
        <dbReference type="ARBA" id="ARBA00009634"/>
    </source>
</evidence>